<evidence type="ECO:0000313" key="2">
    <source>
        <dbReference type="Proteomes" id="UP000245168"/>
    </source>
</evidence>
<sequence>MSELEIERSELPDANVFCVRLIGSNVYVESEANARTLVERLVREERDGLIMDYRECVLGHTLEEFAAVAHIFVGGLAGRRIRVAYVYGQGNMMHALYMTKLMQEGGLDARAFERWEDAEEFAKAA</sequence>
<name>A0A2U2BU59_9PROT</name>
<dbReference type="OrthoDB" id="7631856at2"/>
<proteinExistence type="predicted"/>
<comment type="caution">
    <text evidence="1">The sequence shown here is derived from an EMBL/GenBank/DDBJ whole genome shotgun (WGS) entry which is preliminary data.</text>
</comment>
<keyword evidence="2" id="KW-1185">Reference proteome</keyword>
<dbReference type="EMBL" id="QEXV01000003">
    <property type="protein sequence ID" value="PWE17556.1"/>
    <property type="molecule type" value="Genomic_DNA"/>
</dbReference>
<dbReference type="AlphaFoldDB" id="A0A2U2BU59"/>
<dbReference type="RefSeq" id="WP_109252787.1">
    <property type="nucleotide sequence ID" value="NZ_QEXV01000003.1"/>
</dbReference>
<reference evidence="2" key="1">
    <citation type="submission" date="2018-05" db="EMBL/GenBank/DDBJ databases">
        <authorList>
            <person name="Liu B.-T."/>
        </authorList>
    </citation>
    <scope>NUCLEOTIDE SEQUENCE [LARGE SCALE GENOMIC DNA]</scope>
    <source>
        <strain evidence="2">WD6-1</strain>
    </source>
</reference>
<protein>
    <recommendedName>
        <fullName evidence="3">STAS/SEC14 domain-containing protein</fullName>
    </recommendedName>
</protein>
<evidence type="ECO:0000313" key="1">
    <source>
        <dbReference type="EMBL" id="PWE17556.1"/>
    </source>
</evidence>
<dbReference type="Proteomes" id="UP000245168">
    <property type="component" value="Unassembled WGS sequence"/>
</dbReference>
<accession>A0A2U2BU59</accession>
<organism evidence="1 2">
    <name type="scientific">Marinicauda salina</name>
    <dbReference type="NCBI Taxonomy" id="2135793"/>
    <lineage>
        <taxon>Bacteria</taxon>
        <taxon>Pseudomonadati</taxon>
        <taxon>Pseudomonadota</taxon>
        <taxon>Alphaproteobacteria</taxon>
        <taxon>Maricaulales</taxon>
        <taxon>Maricaulaceae</taxon>
        <taxon>Marinicauda</taxon>
    </lineage>
</organism>
<gene>
    <name evidence="1" type="ORF">DDZ18_07750</name>
</gene>
<evidence type="ECO:0008006" key="3">
    <source>
        <dbReference type="Google" id="ProtNLM"/>
    </source>
</evidence>